<dbReference type="AlphaFoldDB" id="A0A1I4QAH4"/>
<dbReference type="OrthoDB" id="8450395at2"/>
<keyword evidence="1" id="KW-0812">Transmembrane</keyword>
<dbReference type="EMBL" id="PJNW01000002">
    <property type="protein sequence ID" value="PKR90814.1"/>
    <property type="molecule type" value="Genomic_DNA"/>
</dbReference>
<evidence type="ECO:0000313" key="3">
    <source>
        <dbReference type="Proteomes" id="UP000233491"/>
    </source>
</evidence>
<dbReference type="RefSeq" id="WP_101288077.1">
    <property type="nucleotide sequence ID" value="NZ_FOUQ01000001.1"/>
</dbReference>
<reference evidence="2 3" key="1">
    <citation type="submission" date="2017-12" db="EMBL/GenBank/DDBJ databases">
        <title>Anaerobic carbon monoxide metabolism by Pleomorphomonas carboxyditropha sp. nov., a new mesophilic hydrogenogenic carboxidotroph.</title>
        <authorList>
            <person name="Esquivel-Elizondo S."/>
            <person name="Krajmalnik-Brown R."/>
        </authorList>
    </citation>
    <scope>NUCLEOTIDE SEQUENCE [LARGE SCALE GENOMIC DNA]</scope>
    <source>
        <strain evidence="2 3">R5-392</strain>
    </source>
</reference>
<keyword evidence="3" id="KW-1185">Reference proteome</keyword>
<feature type="transmembrane region" description="Helical" evidence="1">
    <location>
        <begin position="76"/>
        <end position="96"/>
    </location>
</feature>
<protein>
    <submittedName>
        <fullName evidence="2">Uncharacterized protein</fullName>
    </submittedName>
</protein>
<keyword evidence="1" id="KW-1133">Transmembrane helix</keyword>
<evidence type="ECO:0000256" key="1">
    <source>
        <dbReference type="SAM" id="Phobius"/>
    </source>
</evidence>
<accession>A0A1I4QAH4</accession>
<evidence type="ECO:0000313" key="2">
    <source>
        <dbReference type="EMBL" id="PKR90814.1"/>
    </source>
</evidence>
<gene>
    <name evidence="2" type="ORF">CXZ10_05535</name>
</gene>
<name>A0A1I4QAH4_9HYPH</name>
<sequence>MAVISAKVSIGEVECIVGIRYNHLSHIQNKPGSLPRSGWVLPGFSQEETPTVRDFTLSPRQRLASAIASASIVRDVAALGALVLFGTMLVLVLSSADMLV</sequence>
<keyword evidence="1" id="KW-0472">Membrane</keyword>
<dbReference type="Proteomes" id="UP000233491">
    <property type="component" value="Unassembled WGS sequence"/>
</dbReference>
<proteinExistence type="predicted"/>
<comment type="caution">
    <text evidence="2">The sequence shown here is derived from an EMBL/GenBank/DDBJ whole genome shotgun (WGS) entry which is preliminary data.</text>
</comment>
<organism evidence="2 3">
    <name type="scientific">Pleomorphomonas diazotrophica</name>
    <dbReference type="NCBI Taxonomy" id="1166257"/>
    <lineage>
        <taxon>Bacteria</taxon>
        <taxon>Pseudomonadati</taxon>
        <taxon>Pseudomonadota</taxon>
        <taxon>Alphaproteobacteria</taxon>
        <taxon>Hyphomicrobiales</taxon>
        <taxon>Pleomorphomonadaceae</taxon>
        <taxon>Pleomorphomonas</taxon>
    </lineage>
</organism>